<dbReference type="Pfam" id="PF00072">
    <property type="entry name" value="Response_reg"/>
    <property type="match status" value="1"/>
</dbReference>
<feature type="modified residue" description="4-aspartylphosphate" evidence="10">
    <location>
        <position position="582"/>
    </location>
</feature>
<dbReference type="EMBL" id="LYBM01000019">
    <property type="protein sequence ID" value="ODA33103.1"/>
    <property type="molecule type" value="Genomic_DNA"/>
</dbReference>
<evidence type="ECO:0000256" key="3">
    <source>
        <dbReference type="ARBA" id="ARBA00022553"/>
    </source>
</evidence>
<dbReference type="STRING" id="1080227.A8L45_11745"/>
<evidence type="ECO:0000256" key="11">
    <source>
        <dbReference type="SAM" id="MobiDB-lite"/>
    </source>
</evidence>
<evidence type="ECO:0000256" key="9">
    <source>
        <dbReference type="ARBA" id="ARBA00023136"/>
    </source>
</evidence>
<dbReference type="OrthoDB" id="9800897at2"/>
<keyword evidence="6" id="KW-0067">ATP-binding</keyword>
<proteinExistence type="predicted"/>
<dbReference type="SUPFAM" id="SSF47226">
    <property type="entry name" value="Histidine-containing phosphotransfer domain, HPT domain"/>
    <property type="match status" value="1"/>
</dbReference>
<dbReference type="InterPro" id="IPR001789">
    <property type="entry name" value="Sig_transdc_resp-reg_receiver"/>
</dbReference>
<protein>
    <recommendedName>
        <fullName evidence="12">Response regulatory domain-containing protein</fullName>
    </recommendedName>
</protein>
<dbReference type="InterPro" id="IPR036890">
    <property type="entry name" value="HATPase_C_sf"/>
</dbReference>
<evidence type="ECO:0000256" key="4">
    <source>
        <dbReference type="ARBA" id="ARBA00022692"/>
    </source>
</evidence>
<dbReference type="Proteomes" id="UP000094936">
    <property type="component" value="Unassembled WGS sequence"/>
</dbReference>
<feature type="compositionally biased region" description="Basic residues" evidence="11">
    <location>
        <begin position="868"/>
        <end position="883"/>
    </location>
</feature>
<dbReference type="RefSeq" id="WP_068902458.1">
    <property type="nucleotide sequence ID" value="NZ_JBHUIF010000002.1"/>
</dbReference>
<keyword evidence="14" id="KW-1185">Reference proteome</keyword>
<keyword evidence="5" id="KW-0547">Nucleotide-binding</keyword>
<dbReference type="Gene3D" id="1.20.120.160">
    <property type="entry name" value="HPT domain"/>
    <property type="match status" value="1"/>
</dbReference>
<accession>A0A1C3EIP7</accession>
<dbReference type="GO" id="GO:0004672">
    <property type="term" value="F:protein kinase activity"/>
    <property type="evidence" value="ECO:0007669"/>
    <property type="project" value="UniProtKB-ARBA"/>
</dbReference>
<dbReference type="SMART" id="SM00448">
    <property type="entry name" value="REC"/>
    <property type="match status" value="2"/>
</dbReference>
<sequence>MRNWVKNDPVIVLADSELSHISFHQQVLSNSGFWLRPATTKEELEPILNQLPVDILILGSDFLLEEDKDLMRDILLLRRYETCRNARIIVTANDFSHEDKQEAYAAGAFDYMVYPILPEEMYAKVNAFARSGSSGGTSAISRSFHTLSELSEETPPAIMETQSFVHKLIQSSLTPNQHNYIQAIEQNLNRLQISLNNMRDSVQINNDQLYLSNSPFDLDLLLDNVCKRLTQEAVDHQVELLFQIPIEVPRSLVGDPERLSRTLYNLLIEAIKCSREKTVFLSVHAESINERSVSLNFSMMENCLNDEEGTLFEVVNRVGSALTDPSESLNMFITSYMVQTMGGELSCIEEDSCKGMSLNLTLQRSVSIDSNECAVSVDMSGLQVLLINDNEGSRVAHQQLLEDMSFHCVGMDSNDDVLAFLDLDGNDSAKTSNIDLIFLDAHLQGENSELLIERLESLDDPNNFPPIIVTQNRKVNCPFNFADAQLIKPLSASSIFDCALSVMANHLPAQHPRIKAALSTDSMEINGAGLRILLVDDMPINQRIIHQILSEYAFEIDFAGNGEEAVTAVQNSPDRYDAVLMDLEMPVMNGYEASRIIRTMVDAKTLPILAVTANNNDADKERCFEWGMNGHVGKPIDVNTLLGTLSDHLDLTEDKSAARRNLEGNKTEPAKDLFVDMRKGVHRLMGNQSLFVKLLGDFFQSGVETQDMINDAINEGRLDDAATHCHTLVGLAGNLSMQPLMRSSKSLRQRLMTGKDFVTQLDRMQDTFEKTLAEVSSIMLANSEGSGLDSDTAALKSIADQQTDSAIPSKEETEDKFMEKLRVLNERIVAKREAAENDRFYVDMLGFEDDLSLTPSGKNVQKVERSNQQKKRQPRKPTNKRSK</sequence>
<dbReference type="GO" id="GO:0005886">
    <property type="term" value="C:plasma membrane"/>
    <property type="evidence" value="ECO:0007669"/>
    <property type="project" value="UniProtKB-SubCell"/>
</dbReference>
<dbReference type="GO" id="GO:0005524">
    <property type="term" value="F:ATP binding"/>
    <property type="evidence" value="ECO:0007669"/>
    <property type="project" value="UniProtKB-KW"/>
</dbReference>
<name>A0A1C3EIP7_9GAMM</name>
<keyword evidence="7" id="KW-1133">Transmembrane helix</keyword>
<dbReference type="SUPFAM" id="SSF55874">
    <property type="entry name" value="ATPase domain of HSP90 chaperone/DNA topoisomerase II/histidine kinase"/>
    <property type="match status" value="1"/>
</dbReference>
<dbReference type="InterPro" id="IPR011006">
    <property type="entry name" value="CheY-like_superfamily"/>
</dbReference>
<keyword evidence="8" id="KW-0902">Two-component regulatory system</keyword>
<dbReference type="PANTHER" id="PTHR45339">
    <property type="entry name" value="HYBRID SIGNAL TRANSDUCTION HISTIDINE KINASE J"/>
    <property type="match status" value="1"/>
</dbReference>
<evidence type="ECO:0000256" key="5">
    <source>
        <dbReference type="ARBA" id="ARBA00022741"/>
    </source>
</evidence>
<dbReference type="GO" id="GO:0000160">
    <property type="term" value="P:phosphorelay signal transduction system"/>
    <property type="evidence" value="ECO:0007669"/>
    <property type="project" value="UniProtKB-KW"/>
</dbReference>
<dbReference type="Gene3D" id="3.40.50.2300">
    <property type="match status" value="3"/>
</dbReference>
<comment type="subcellular location">
    <subcellularLocation>
        <location evidence="1">Cell membrane</location>
        <topology evidence="1">Multi-pass membrane protein</topology>
    </subcellularLocation>
</comment>
<comment type="caution">
    <text evidence="13">The sequence shown here is derived from an EMBL/GenBank/DDBJ whole genome shotgun (WGS) entry which is preliminary data.</text>
</comment>
<gene>
    <name evidence="13" type="ORF">A8L45_11745</name>
</gene>
<evidence type="ECO:0000256" key="1">
    <source>
        <dbReference type="ARBA" id="ARBA00004651"/>
    </source>
</evidence>
<keyword evidence="4" id="KW-0812">Transmembrane</keyword>
<keyword evidence="2" id="KW-1003">Cell membrane</keyword>
<reference evidence="13 14" key="1">
    <citation type="submission" date="2016-05" db="EMBL/GenBank/DDBJ databases">
        <title>Genomic Taxonomy of the Vibrionaceae.</title>
        <authorList>
            <person name="Gomez-Gil B."/>
            <person name="Enciso-Ibarra J."/>
        </authorList>
    </citation>
    <scope>NUCLEOTIDE SEQUENCE [LARGE SCALE GENOMIC DNA]</scope>
    <source>
        <strain evidence="13 14">CAIM 1920</strain>
    </source>
</reference>
<feature type="modified residue" description="4-aspartylphosphate" evidence="10">
    <location>
        <position position="440"/>
    </location>
</feature>
<evidence type="ECO:0000313" key="13">
    <source>
        <dbReference type="EMBL" id="ODA33103.1"/>
    </source>
</evidence>
<dbReference type="CDD" id="cd17546">
    <property type="entry name" value="REC_hyHK_CKI1_RcsC-like"/>
    <property type="match status" value="1"/>
</dbReference>
<dbReference type="Pfam" id="PF01627">
    <property type="entry name" value="Hpt"/>
    <property type="match status" value="1"/>
</dbReference>
<dbReference type="InterPro" id="IPR008207">
    <property type="entry name" value="Sig_transdc_His_kin_Hpt_dom"/>
</dbReference>
<dbReference type="SUPFAM" id="SSF52172">
    <property type="entry name" value="CheY-like"/>
    <property type="match status" value="3"/>
</dbReference>
<evidence type="ECO:0000256" key="7">
    <source>
        <dbReference type="ARBA" id="ARBA00022989"/>
    </source>
</evidence>
<dbReference type="PANTHER" id="PTHR45339:SF1">
    <property type="entry name" value="HYBRID SIGNAL TRANSDUCTION HISTIDINE KINASE J"/>
    <property type="match status" value="1"/>
</dbReference>
<feature type="domain" description="Response regulatory" evidence="12">
    <location>
        <begin position="531"/>
        <end position="649"/>
    </location>
</feature>
<keyword evidence="3 10" id="KW-0597">Phosphoprotein</keyword>
<feature type="domain" description="Response regulatory" evidence="12">
    <location>
        <begin position="10"/>
        <end position="129"/>
    </location>
</feature>
<feature type="region of interest" description="Disordered" evidence="11">
    <location>
        <begin position="852"/>
        <end position="883"/>
    </location>
</feature>
<dbReference type="PROSITE" id="PS50110">
    <property type="entry name" value="RESPONSE_REGULATORY"/>
    <property type="match status" value="3"/>
</dbReference>
<evidence type="ECO:0000259" key="12">
    <source>
        <dbReference type="PROSITE" id="PS50110"/>
    </source>
</evidence>
<evidence type="ECO:0000313" key="14">
    <source>
        <dbReference type="Proteomes" id="UP000094936"/>
    </source>
</evidence>
<evidence type="ECO:0000256" key="2">
    <source>
        <dbReference type="ARBA" id="ARBA00022475"/>
    </source>
</evidence>
<dbReference type="AlphaFoldDB" id="A0A1C3EIP7"/>
<evidence type="ECO:0000256" key="8">
    <source>
        <dbReference type="ARBA" id="ARBA00023012"/>
    </source>
</evidence>
<evidence type="ECO:0000256" key="6">
    <source>
        <dbReference type="ARBA" id="ARBA00022840"/>
    </source>
</evidence>
<dbReference type="InterPro" id="IPR036641">
    <property type="entry name" value="HPT_dom_sf"/>
</dbReference>
<feature type="domain" description="Response regulatory" evidence="12">
    <location>
        <begin position="383"/>
        <end position="503"/>
    </location>
</feature>
<comment type="caution">
    <text evidence="10">Lacks conserved residue(s) required for the propagation of feature annotation.</text>
</comment>
<evidence type="ECO:0000256" key="10">
    <source>
        <dbReference type="PROSITE-ProRule" id="PRU00169"/>
    </source>
</evidence>
<organism evidence="13 14">
    <name type="scientific">Veronia pacifica</name>
    <dbReference type="NCBI Taxonomy" id="1080227"/>
    <lineage>
        <taxon>Bacteria</taxon>
        <taxon>Pseudomonadati</taxon>
        <taxon>Pseudomonadota</taxon>
        <taxon>Gammaproteobacteria</taxon>
        <taxon>Vibrionales</taxon>
        <taxon>Vibrionaceae</taxon>
        <taxon>Veronia</taxon>
    </lineage>
</organism>
<dbReference type="Gene3D" id="3.30.565.10">
    <property type="entry name" value="Histidine kinase-like ATPase, C-terminal domain"/>
    <property type="match status" value="1"/>
</dbReference>
<keyword evidence="9" id="KW-0472">Membrane</keyword>